<evidence type="ECO:0000256" key="4">
    <source>
        <dbReference type="SAM" id="MobiDB-lite"/>
    </source>
</evidence>
<sequence length="521" mass="57915">MNRNKRARSSVAVDQPLVDVWLRQLGHLSTRNFALRRAASQDLVLRLDVYKKLDKHRGCVNTVSFNPDGDILVSGSDDRRIILWDWQTGNVKLSFHSGHGNNVFQAKIMPYTDDRSIVTCAADGQVRHAQILEHGCVETKLLAKHHGRAHKLAVEPGSSHIFYTCGEDGLVQHFDLRTVAPTELFTCRPRRSHMLAVNLNAIAIDPRNPNLFAVAGSDEYTRLYDIRKYKWDGSTDFGQPADYFCPPNLIGDEQVGITGLTFSDQSELLVSYNDEYIYLFTQDMGLGPNPMPSSPLSTGSDANEMVTGNPSAASPSIMDAEANVVPQVYKGHRNSMTVKGVGFFGPKCEYVVSGSDCGRIFIWKKKGGELIRVMEADKDVVNCIESHPHETVLASSGIEKDIKIWTPIAMERATLPTNIEQVCLIHLGMKITATFLLYDFQRMDVGRWKVGKSLGLHCLSLLEFYAEVGNVMLVDAYRWIGLQRRTNPESNAENSAAGRELVDLIMTFDANSDESADEGGD</sequence>
<accession>A0A5C7I5Z3</accession>
<evidence type="ECO:0000313" key="5">
    <source>
        <dbReference type="EMBL" id="TXG64943.1"/>
    </source>
</evidence>
<evidence type="ECO:0000313" key="6">
    <source>
        <dbReference type="Proteomes" id="UP000323000"/>
    </source>
</evidence>
<feature type="repeat" description="WD" evidence="3">
    <location>
        <begin position="374"/>
        <end position="405"/>
    </location>
</feature>
<dbReference type="Gene3D" id="2.130.10.10">
    <property type="entry name" value="YVTN repeat-like/Quinoprotein amine dehydrogenase"/>
    <property type="match status" value="1"/>
</dbReference>
<evidence type="ECO:0000256" key="3">
    <source>
        <dbReference type="PROSITE-ProRule" id="PRU00221"/>
    </source>
</evidence>
<dbReference type="OrthoDB" id="4869960at2759"/>
<dbReference type="Proteomes" id="UP000323000">
    <property type="component" value="Chromosome 4"/>
</dbReference>
<feature type="repeat" description="WD" evidence="3">
    <location>
        <begin position="53"/>
        <end position="94"/>
    </location>
</feature>
<reference evidence="6" key="1">
    <citation type="journal article" date="2019" name="Gigascience">
        <title>De novo genome assembly of the endangered Acer yangbiense, a plant species with extremely small populations endemic to Yunnan Province, China.</title>
        <authorList>
            <person name="Yang J."/>
            <person name="Wariss H.M."/>
            <person name="Tao L."/>
            <person name="Zhang R."/>
            <person name="Yun Q."/>
            <person name="Hollingsworth P."/>
            <person name="Dao Z."/>
            <person name="Luo G."/>
            <person name="Guo H."/>
            <person name="Ma Y."/>
            <person name="Sun W."/>
        </authorList>
    </citation>
    <scope>NUCLEOTIDE SEQUENCE [LARGE SCALE GENOMIC DNA]</scope>
    <source>
        <strain evidence="6">cv. Malutang</strain>
    </source>
</reference>
<proteinExistence type="predicted"/>
<dbReference type="InterPro" id="IPR045151">
    <property type="entry name" value="DCAF8"/>
</dbReference>
<protein>
    <submittedName>
        <fullName evidence="5">Uncharacterized protein</fullName>
    </submittedName>
</protein>
<dbReference type="InterPro" id="IPR036322">
    <property type="entry name" value="WD40_repeat_dom_sf"/>
</dbReference>
<dbReference type="GO" id="GO:0005737">
    <property type="term" value="C:cytoplasm"/>
    <property type="evidence" value="ECO:0007669"/>
    <property type="project" value="TreeGrafter"/>
</dbReference>
<dbReference type="PROSITE" id="PS50294">
    <property type="entry name" value="WD_REPEATS_REGION"/>
    <property type="match status" value="1"/>
</dbReference>
<dbReference type="Pfam" id="PF00400">
    <property type="entry name" value="WD40"/>
    <property type="match status" value="3"/>
</dbReference>
<name>A0A5C7I5Z3_9ROSI</name>
<organism evidence="5 6">
    <name type="scientific">Acer yangbiense</name>
    <dbReference type="NCBI Taxonomy" id="1000413"/>
    <lineage>
        <taxon>Eukaryota</taxon>
        <taxon>Viridiplantae</taxon>
        <taxon>Streptophyta</taxon>
        <taxon>Embryophyta</taxon>
        <taxon>Tracheophyta</taxon>
        <taxon>Spermatophyta</taxon>
        <taxon>Magnoliopsida</taxon>
        <taxon>eudicotyledons</taxon>
        <taxon>Gunneridae</taxon>
        <taxon>Pentapetalae</taxon>
        <taxon>rosids</taxon>
        <taxon>malvids</taxon>
        <taxon>Sapindales</taxon>
        <taxon>Sapindaceae</taxon>
        <taxon>Hippocastanoideae</taxon>
        <taxon>Acereae</taxon>
        <taxon>Acer</taxon>
    </lineage>
</organism>
<dbReference type="AlphaFoldDB" id="A0A5C7I5Z3"/>
<comment type="caution">
    <text evidence="5">The sequence shown here is derived from an EMBL/GenBank/DDBJ whole genome shotgun (WGS) entry which is preliminary data.</text>
</comment>
<keyword evidence="2" id="KW-0677">Repeat</keyword>
<dbReference type="SMART" id="SM00320">
    <property type="entry name" value="WD40"/>
    <property type="match status" value="7"/>
</dbReference>
<evidence type="ECO:0000256" key="2">
    <source>
        <dbReference type="ARBA" id="ARBA00022737"/>
    </source>
</evidence>
<gene>
    <name evidence="5" type="ORF">EZV62_011937</name>
</gene>
<dbReference type="PANTHER" id="PTHR15574">
    <property type="entry name" value="WD REPEAT DOMAIN-CONTAINING FAMILY"/>
    <property type="match status" value="1"/>
</dbReference>
<dbReference type="PROSITE" id="PS50082">
    <property type="entry name" value="WD_REPEATS_2"/>
    <property type="match status" value="2"/>
</dbReference>
<keyword evidence="1 3" id="KW-0853">WD repeat</keyword>
<feature type="region of interest" description="Disordered" evidence="4">
    <location>
        <begin position="292"/>
        <end position="313"/>
    </location>
</feature>
<evidence type="ECO:0000256" key="1">
    <source>
        <dbReference type="ARBA" id="ARBA00022574"/>
    </source>
</evidence>
<feature type="compositionally biased region" description="Polar residues" evidence="4">
    <location>
        <begin position="294"/>
        <end position="313"/>
    </location>
</feature>
<dbReference type="SUPFAM" id="SSF50978">
    <property type="entry name" value="WD40 repeat-like"/>
    <property type="match status" value="1"/>
</dbReference>
<keyword evidence="6" id="KW-1185">Reference proteome</keyword>
<dbReference type="GO" id="GO:0080008">
    <property type="term" value="C:Cul4-RING E3 ubiquitin ligase complex"/>
    <property type="evidence" value="ECO:0007669"/>
    <property type="project" value="TreeGrafter"/>
</dbReference>
<dbReference type="InterPro" id="IPR015943">
    <property type="entry name" value="WD40/YVTN_repeat-like_dom_sf"/>
</dbReference>
<dbReference type="InterPro" id="IPR001680">
    <property type="entry name" value="WD40_rpt"/>
</dbReference>
<dbReference type="EMBL" id="VAHF01000004">
    <property type="protein sequence ID" value="TXG64943.1"/>
    <property type="molecule type" value="Genomic_DNA"/>
</dbReference>
<dbReference type="PANTHER" id="PTHR15574:SF21">
    <property type="entry name" value="DDB1- AND CUL4-ASSOCIATED FACTOR 8"/>
    <property type="match status" value="1"/>
</dbReference>